<protein>
    <recommendedName>
        <fullName evidence="4">Lysozyme</fullName>
        <ecNumber evidence="4">3.2.1.17</ecNumber>
    </recommendedName>
</protein>
<evidence type="ECO:0000256" key="4">
    <source>
        <dbReference type="RuleBase" id="RU361176"/>
    </source>
</evidence>
<dbReference type="Pfam" id="PF01183">
    <property type="entry name" value="Glyco_hydro_25"/>
    <property type="match status" value="1"/>
</dbReference>
<dbReference type="EMBL" id="BAAAYV010000002">
    <property type="protein sequence ID" value="GAA3645829.1"/>
    <property type="molecule type" value="Genomic_DNA"/>
</dbReference>
<evidence type="ECO:0000256" key="2">
    <source>
        <dbReference type="ARBA" id="ARBA00022801"/>
    </source>
</evidence>
<dbReference type="PANTHER" id="PTHR34135">
    <property type="entry name" value="LYSOZYME"/>
    <property type="match status" value="1"/>
</dbReference>
<comment type="similarity">
    <text evidence="1 4">Belongs to the glycosyl hydrolase 25 family.</text>
</comment>
<evidence type="ECO:0000256" key="1">
    <source>
        <dbReference type="ARBA" id="ARBA00010646"/>
    </source>
</evidence>
<name>A0ABP7B2T1_9MICO</name>
<dbReference type="Gene3D" id="3.20.20.80">
    <property type="entry name" value="Glycosidases"/>
    <property type="match status" value="1"/>
</dbReference>
<organism evidence="5 6">
    <name type="scientific">Microbacterium marinilacus</name>
    <dbReference type="NCBI Taxonomy" id="415209"/>
    <lineage>
        <taxon>Bacteria</taxon>
        <taxon>Bacillati</taxon>
        <taxon>Actinomycetota</taxon>
        <taxon>Actinomycetes</taxon>
        <taxon>Micrococcales</taxon>
        <taxon>Microbacteriaceae</taxon>
        <taxon>Microbacterium</taxon>
    </lineage>
</organism>
<dbReference type="PROSITE" id="PS00953">
    <property type="entry name" value="GLYCOSYL_HYDROL_F25_1"/>
    <property type="match status" value="1"/>
</dbReference>
<gene>
    <name evidence="5" type="ORF">GCM10022202_01330</name>
</gene>
<dbReference type="SUPFAM" id="SSF51445">
    <property type="entry name" value="(Trans)glycosidases"/>
    <property type="match status" value="1"/>
</dbReference>
<dbReference type="SMART" id="SM00641">
    <property type="entry name" value="Glyco_25"/>
    <property type="match status" value="1"/>
</dbReference>
<keyword evidence="6" id="KW-1185">Reference proteome</keyword>
<evidence type="ECO:0000313" key="5">
    <source>
        <dbReference type="EMBL" id="GAA3645829.1"/>
    </source>
</evidence>
<proteinExistence type="inferred from homology"/>
<dbReference type="InterPro" id="IPR002053">
    <property type="entry name" value="Glyco_hydro_25"/>
</dbReference>
<dbReference type="EC" id="3.2.1.17" evidence="4"/>
<reference evidence="6" key="1">
    <citation type="journal article" date="2019" name="Int. J. Syst. Evol. Microbiol.">
        <title>The Global Catalogue of Microorganisms (GCM) 10K type strain sequencing project: providing services to taxonomists for standard genome sequencing and annotation.</title>
        <authorList>
            <consortium name="The Broad Institute Genomics Platform"/>
            <consortium name="The Broad Institute Genome Sequencing Center for Infectious Disease"/>
            <person name="Wu L."/>
            <person name="Ma J."/>
        </authorList>
    </citation>
    <scope>NUCLEOTIDE SEQUENCE [LARGE SCALE GENOMIC DNA]</scope>
    <source>
        <strain evidence="6">JCM 16546</strain>
    </source>
</reference>
<comment type="caution">
    <text evidence="5">The sequence shown here is derived from an EMBL/GenBank/DDBJ whole genome shotgun (WGS) entry which is preliminary data.</text>
</comment>
<dbReference type="PANTHER" id="PTHR34135:SF2">
    <property type="entry name" value="LYSOZYME"/>
    <property type="match status" value="1"/>
</dbReference>
<accession>A0ABP7B2T1</accession>
<keyword evidence="2 4" id="KW-0378">Hydrolase</keyword>
<sequence>MLAALVFSGAIWPGRVFASGYDVRGVDVSSYQGEIDWPELEAQGLDFAYIKSTEGSSFVDTRFEANWSGALDTELLVGAYHFMSFETPGERQAEHVIETVPDDSTMPVAVDVEFYGDYFEHPPSRAEVDAILVPLLERLESHYGVPAVIYATPEAYDRYIVGAYADNPIWIRSVVLPPRLADGRDWTIWQYSHRDRLEGYDGDEDFIDMNVVTGDVRRLAALTADG</sequence>
<dbReference type="InterPro" id="IPR008270">
    <property type="entry name" value="Glyco_hydro_25_AS"/>
</dbReference>
<keyword evidence="3 4" id="KW-0326">Glycosidase</keyword>
<dbReference type="InterPro" id="IPR018077">
    <property type="entry name" value="Glyco_hydro_fam25_subgr"/>
</dbReference>
<dbReference type="Proteomes" id="UP001410795">
    <property type="component" value="Unassembled WGS sequence"/>
</dbReference>
<evidence type="ECO:0000256" key="3">
    <source>
        <dbReference type="ARBA" id="ARBA00023295"/>
    </source>
</evidence>
<dbReference type="InterPro" id="IPR017853">
    <property type="entry name" value="GH"/>
</dbReference>
<comment type="catalytic activity">
    <reaction evidence="4">
        <text>Hydrolysis of (1-&gt;4)-beta-linkages between N-acetylmuramic acid and N-acetyl-D-glucosamine residues in a peptidoglycan and between N-acetyl-D-glucosamine residues in chitodextrins.</text>
        <dbReference type="EC" id="3.2.1.17"/>
    </reaction>
</comment>
<evidence type="ECO:0000313" key="6">
    <source>
        <dbReference type="Proteomes" id="UP001410795"/>
    </source>
</evidence>
<dbReference type="PROSITE" id="PS51904">
    <property type="entry name" value="GLYCOSYL_HYDROL_F25_2"/>
    <property type="match status" value="1"/>
</dbReference>